<dbReference type="InterPro" id="IPR012340">
    <property type="entry name" value="NA-bd_OB-fold"/>
</dbReference>
<organism evidence="1 2">
    <name type="scientific">Trichogramma kaykai</name>
    <dbReference type="NCBI Taxonomy" id="54128"/>
    <lineage>
        <taxon>Eukaryota</taxon>
        <taxon>Metazoa</taxon>
        <taxon>Ecdysozoa</taxon>
        <taxon>Arthropoda</taxon>
        <taxon>Hexapoda</taxon>
        <taxon>Insecta</taxon>
        <taxon>Pterygota</taxon>
        <taxon>Neoptera</taxon>
        <taxon>Endopterygota</taxon>
        <taxon>Hymenoptera</taxon>
        <taxon>Apocrita</taxon>
        <taxon>Proctotrupomorpha</taxon>
        <taxon>Chalcidoidea</taxon>
        <taxon>Trichogrammatidae</taxon>
        <taxon>Trichogramma</taxon>
    </lineage>
</organism>
<sequence>MSFSESDFSSNEELDNIQVGDATVDVVGSVCRVSDNFDCKGAKNKYIKIVLNNNAGRQIQVTAWNNLTHLLEEIKEIDKIVYVGNVKAQKVTRSIYNHGNMDIELIVKENSCIEVCGSISKSSTSSQVVSCSIIDAYSRIGAKVEMDAYIKNSLRFFKNQEFVFYVGAITDGEHKLEIKINTDHVEIPLDKGDSVHVVGVMERYPPGPPVLNLESENGITIIEKKVLDFDSVYNGYRNKL</sequence>
<evidence type="ECO:0000313" key="2">
    <source>
        <dbReference type="Proteomes" id="UP001627154"/>
    </source>
</evidence>
<gene>
    <name evidence="1" type="ORF">TKK_010749</name>
</gene>
<proteinExistence type="predicted"/>
<dbReference type="SUPFAM" id="SSF50249">
    <property type="entry name" value="Nucleic acid-binding proteins"/>
    <property type="match status" value="1"/>
</dbReference>
<evidence type="ECO:0008006" key="3">
    <source>
        <dbReference type="Google" id="ProtNLM"/>
    </source>
</evidence>
<reference evidence="1 2" key="1">
    <citation type="journal article" date="2024" name="bioRxiv">
        <title>A reference genome for Trichogramma kaykai: A tiny desert-dwelling parasitoid wasp with competing sex-ratio distorters.</title>
        <authorList>
            <person name="Culotta J."/>
            <person name="Lindsey A.R."/>
        </authorList>
    </citation>
    <scope>NUCLEOTIDE SEQUENCE [LARGE SCALE GENOMIC DNA]</scope>
    <source>
        <strain evidence="1 2">KSX58</strain>
    </source>
</reference>
<comment type="caution">
    <text evidence="1">The sequence shown here is derived from an EMBL/GenBank/DDBJ whole genome shotgun (WGS) entry which is preliminary data.</text>
</comment>
<protein>
    <recommendedName>
        <fullName evidence="3">Replication protein A OB domain-containing protein</fullName>
    </recommendedName>
</protein>
<accession>A0ABD2WPU5</accession>
<dbReference type="Gene3D" id="2.40.50.140">
    <property type="entry name" value="Nucleic acid-binding proteins"/>
    <property type="match status" value="1"/>
</dbReference>
<name>A0ABD2WPU5_9HYME</name>
<dbReference type="EMBL" id="JBJJXI010000085">
    <property type="protein sequence ID" value="KAL3395137.1"/>
    <property type="molecule type" value="Genomic_DNA"/>
</dbReference>
<evidence type="ECO:0000313" key="1">
    <source>
        <dbReference type="EMBL" id="KAL3395137.1"/>
    </source>
</evidence>
<dbReference type="AlphaFoldDB" id="A0ABD2WPU5"/>
<keyword evidence="2" id="KW-1185">Reference proteome</keyword>
<dbReference type="Proteomes" id="UP001627154">
    <property type="component" value="Unassembled WGS sequence"/>
</dbReference>